<keyword evidence="2" id="KW-1185">Reference proteome</keyword>
<dbReference type="EMBL" id="JBHSFZ010000003">
    <property type="protein sequence ID" value="MFC4593010.1"/>
    <property type="molecule type" value="Genomic_DNA"/>
</dbReference>
<accession>A0ABV9ETN3</accession>
<reference evidence="2" key="1">
    <citation type="journal article" date="2019" name="Int. J. Syst. Evol. Microbiol.">
        <title>The Global Catalogue of Microorganisms (GCM) 10K type strain sequencing project: providing services to taxonomists for standard genome sequencing and annotation.</title>
        <authorList>
            <consortium name="The Broad Institute Genomics Platform"/>
            <consortium name="The Broad Institute Genome Sequencing Center for Infectious Disease"/>
            <person name="Wu L."/>
            <person name="Ma J."/>
        </authorList>
    </citation>
    <scope>NUCLEOTIDE SEQUENCE [LARGE SCALE GENOMIC DNA]</scope>
    <source>
        <strain evidence="2">NBRC 103632</strain>
    </source>
</reference>
<name>A0ABV9ETN3_9SPHN</name>
<organism evidence="1 2">
    <name type="scientific">Sphingobium tyrosinilyticum</name>
    <dbReference type="NCBI Taxonomy" id="2715436"/>
    <lineage>
        <taxon>Bacteria</taxon>
        <taxon>Pseudomonadati</taxon>
        <taxon>Pseudomonadota</taxon>
        <taxon>Alphaproteobacteria</taxon>
        <taxon>Sphingomonadales</taxon>
        <taxon>Sphingomonadaceae</taxon>
        <taxon>Sphingobium</taxon>
    </lineage>
</organism>
<evidence type="ECO:0000313" key="1">
    <source>
        <dbReference type="EMBL" id="MFC4593010.1"/>
    </source>
</evidence>
<dbReference type="Proteomes" id="UP001595957">
    <property type="component" value="Unassembled WGS sequence"/>
</dbReference>
<gene>
    <name evidence="1" type="ORF">ACFO3E_02205</name>
</gene>
<comment type="caution">
    <text evidence="1">The sequence shown here is derived from an EMBL/GenBank/DDBJ whole genome shotgun (WGS) entry which is preliminary data.</text>
</comment>
<sequence length="91" mass="10265">MDTALRGRQSGQPRRKFEKALDEMLADDTLLASSRIRDLLADMRAEWAALDRRIDALDQEFAQLARTDEAGCWGAGICWDGFVSPVSHHDF</sequence>
<protein>
    <submittedName>
        <fullName evidence="1">Uncharacterized protein</fullName>
    </submittedName>
</protein>
<proteinExistence type="predicted"/>
<dbReference type="RefSeq" id="WP_380802139.1">
    <property type="nucleotide sequence ID" value="NZ_JBHSFZ010000003.1"/>
</dbReference>
<evidence type="ECO:0000313" key="2">
    <source>
        <dbReference type="Proteomes" id="UP001595957"/>
    </source>
</evidence>